<comment type="function">
    <text evidence="3 4">Catalyzes the conversion of N5-carboxyaminoimidazole ribonucleotide (N5-CAIR) to 4-carboxy-5-aminoimidazole ribonucleotide (CAIR).</text>
</comment>
<keyword evidence="1 3" id="KW-0658">Purine biosynthesis</keyword>
<evidence type="ECO:0000256" key="4">
    <source>
        <dbReference type="PIRNR" id="PIRNR001338"/>
    </source>
</evidence>
<dbReference type="NCBIfam" id="TIGR01162">
    <property type="entry name" value="purE"/>
    <property type="match status" value="1"/>
</dbReference>
<dbReference type="Gene3D" id="3.40.50.1970">
    <property type="match status" value="1"/>
</dbReference>
<evidence type="ECO:0000256" key="6">
    <source>
        <dbReference type="SAM" id="MobiDB-lite"/>
    </source>
</evidence>
<comment type="caution">
    <text evidence="8">The sequence shown here is derived from an EMBL/GenBank/DDBJ whole genome shotgun (WGS) entry which is preliminary data.</text>
</comment>
<dbReference type="GO" id="GO:0016829">
    <property type="term" value="F:lyase activity"/>
    <property type="evidence" value="ECO:0007669"/>
    <property type="project" value="UniProtKB-KW"/>
</dbReference>
<dbReference type="Pfam" id="PF00731">
    <property type="entry name" value="AIRC"/>
    <property type="match status" value="1"/>
</dbReference>
<evidence type="ECO:0000256" key="2">
    <source>
        <dbReference type="ARBA" id="ARBA00023235"/>
    </source>
</evidence>
<evidence type="ECO:0000313" key="8">
    <source>
        <dbReference type="EMBL" id="MCG8146954.1"/>
    </source>
</evidence>
<feature type="binding site" evidence="3 5">
    <location>
        <position position="62"/>
    </location>
    <ligand>
        <name>substrate</name>
    </ligand>
</feature>
<dbReference type="EMBL" id="JACSYB010000001">
    <property type="protein sequence ID" value="MCG8146954.1"/>
    <property type="molecule type" value="Genomic_DNA"/>
</dbReference>
<dbReference type="PANTHER" id="PTHR23046:SF2">
    <property type="entry name" value="PHOSPHORIBOSYLAMINOIMIDAZOLE CARBOXYLASE"/>
    <property type="match status" value="1"/>
</dbReference>
<evidence type="ECO:0000259" key="7">
    <source>
        <dbReference type="SMART" id="SM01001"/>
    </source>
</evidence>
<gene>
    <name evidence="3 8" type="primary">purE</name>
    <name evidence="8" type="ORF">H9W84_02240</name>
</gene>
<accession>A0A9X1UQN4</accession>
<keyword evidence="2 3" id="KW-0413">Isomerase</keyword>
<feature type="domain" description="PurE" evidence="7">
    <location>
        <begin position="24"/>
        <end position="175"/>
    </location>
</feature>
<keyword evidence="9" id="KW-1185">Reference proteome</keyword>
<name>A0A9X1UQN4_9GAMM</name>
<dbReference type="GO" id="GO:0006189">
    <property type="term" value="P:'de novo' IMP biosynthetic process"/>
    <property type="evidence" value="ECO:0007669"/>
    <property type="project" value="UniProtKB-UniRule"/>
</dbReference>
<feature type="compositionally biased region" description="Polar residues" evidence="6">
    <location>
        <begin position="1"/>
        <end position="12"/>
    </location>
</feature>
<dbReference type="InterPro" id="IPR024694">
    <property type="entry name" value="PurE_prokaryotes"/>
</dbReference>
<dbReference type="RefSeq" id="WP_095356172.1">
    <property type="nucleotide sequence ID" value="NZ_JACSYB010000001.1"/>
</dbReference>
<dbReference type="SMART" id="SM01001">
    <property type="entry name" value="AIRC"/>
    <property type="match status" value="1"/>
</dbReference>
<dbReference type="Proteomes" id="UP001139238">
    <property type="component" value="Unassembled WGS sequence"/>
</dbReference>
<reference evidence="8" key="1">
    <citation type="submission" date="2021-08" db="EMBL/GenBank/DDBJ databases">
        <title>Complete genome sequence of Moraxella sp strain PS-22.</title>
        <authorList>
            <person name="Das S.K."/>
        </authorList>
    </citation>
    <scope>NUCLEOTIDE SEQUENCE</scope>
    <source>
        <strain evidence="8">PS-22</strain>
    </source>
</reference>
<dbReference type="InterPro" id="IPR033747">
    <property type="entry name" value="PurE_ClassI"/>
</dbReference>
<organism evidence="8 9">
    <name type="scientific">Moraxella tetraodonis</name>
    <dbReference type="NCBI Taxonomy" id="2767221"/>
    <lineage>
        <taxon>Bacteria</taxon>
        <taxon>Pseudomonadati</taxon>
        <taxon>Pseudomonadota</taxon>
        <taxon>Gammaproteobacteria</taxon>
        <taxon>Moraxellales</taxon>
        <taxon>Moraxellaceae</taxon>
        <taxon>Moraxella</taxon>
    </lineage>
</organism>
<evidence type="ECO:0000256" key="5">
    <source>
        <dbReference type="PIRSR" id="PIRSR001338-1"/>
    </source>
</evidence>
<feature type="region of interest" description="Disordered" evidence="6">
    <location>
        <begin position="1"/>
        <end position="22"/>
    </location>
</feature>
<proteinExistence type="inferred from homology"/>
<sequence>MSASQPNAQTHQLPPPIPSPQGQAKVGIIMGSQSDWETMQNAAQMLADFGVPFECEVVSAHRTPDRLFDYAKTAKARGLSVIIAGAGGAAHLPGMCASQTDLPVLGVPVKSSILSGWDSLLSIVQMPKGVAVGTLAIGAAGAANAGLLAAQILAIGDSTLAQKISDFRAKQTQTILDNPVPGKMD</sequence>
<dbReference type="GO" id="GO:0034023">
    <property type="term" value="F:5-(carboxyamino)imidazole ribonucleotide mutase activity"/>
    <property type="evidence" value="ECO:0007669"/>
    <property type="project" value="UniProtKB-UniRule"/>
</dbReference>
<dbReference type="InterPro" id="IPR000031">
    <property type="entry name" value="PurE_dom"/>
</dbReference>
<comment type="pathway">
    <text evidence="3 4">Purine metabolism; IMP biosynthesis via de novo pathway; 5-amino-1-(5-phospho-D-ribosyl)imidazole-4-carboxylate from 5-amino-1-(5-phospho-D-ribosyl)imidazole (N5-CAIR route): step 2/2.</text>
</comment>
<evidence type="ECO:0000256" key="3">
    <source>
        <dbReference type="HAMAP-Rule" id="MF_01929"/>
    </source>
</evidence>
<evidence type="ECO:0000256" key="1">
    <source>
        <dbReference type="ARBA" id="ARBA00022755"/>
    </source>
</evidence>
<dbReference type="EC" id="5.4.99.18" evidence="3 4"/>
<feature type="binding site" evidence="3 5">
    <location>
        <position position="32"/>
    </location>
    <ligand>
        <name>substrate</name>
    </ligand>
</feature>
<keyword evidence="8" id="KW-0456">Lyase</keyword>
<dbReference type="PANTHER" id="PTHR23046">
    <property type="entry name" value="PHOSPHORIBOSYLAMINOIMIDAZOLE CARBOXYLASE CATALYTIC SUBUNIT"/>
    <property type="match status" value="1"/>
</dbReference>
<comment type="similarity">
    <text evidence="3">Belongs to the AIR carboxylase family. Class I subfamily.</text>
</comment>
<dbReference type="PIRSF" id="PIRSF001338">
    <property type="entry name" value="AIR_carboxylase"/>
    <property type="match status" value="1"/>
</dbReference>
<comment type="catalytic activity">
    <reaction evidence="3 4">
        <text>5-carboxyamino-1-(5-phospho-D-ribosyl)imidazole + H(+) = 5-amino-1-(5-phospho-D-ribosyl)imidazole-4-carboxylate</text>
        <dbReference type="Rhea" id="RHEA:13193"/>
        <dbReference type="ChEBI" id="CHEBI:15378"/>
        <dbReference type="ChEBI" id="CHEBI:58730"/>
        <dbReference type="ChEBI" id="CHEBI:77657"/>
        <dbReference type="EC" id="5.4.99.18"/>
    </reaction>
</comment>
<dbReference type="HAMAP" id="MF_01929">
    <property type="entry name" value="PurE_classI"/>
    <property type="match status" value="1"/>
</dbReference>
<protein>
    <recommendedName>
        <fullName evidence="3 4">N5-carboxyaminoimidazole ribonucleotide mutase</fullName>
        <shortName evidence="3 4">N5-CAIR mutase</shortName>
        <ecNumber evidence="3 4">5.4.99.18</ecNumber>
    </recommendedName>
    <alternativeName>
        <fullName evidence="3">5-(carboxyamino)imidazole ribonucleotide mutase</fullName>
    </alternativeName>
</protein>
<feature type="binding site" evidence="3 5">
    <location>
        <position position="35"/>
    </location>
    <ligand>
        <name>substrate</name>
    </ligand>
</feature>
<dbReference type="AlphaFoldDB" id="A0A9X1UQN4"/>
<evidence type="ECO:0000313" key="9">
    <source>
        <dbReference type="Proteomes" id="UP001139238"/>
    </source>
</evidence>
<dbReference type="SUPFAM" id="SSF52255">
    <property type="entry name" value="N5-CAIR mutase (phosphoribosylaminoimidazole carboxylase, PurE)"/>
    <property type="match status" value="1"/>
</dbReference>